<evidence type="ECO:0008006" key="3">
    <source>
        <dbReference type="Google" id="ProtNLM"/>
    </source>
</evidence>
<keyword evidence="2" id="KW-1185">Reference proteome</keyword>
<accession>A0A6A6ERJ1</accession>
<evidence type="ECO:0000313" key="1">
    <source>
        <dbReference type="EMBL" id="KAF2194787.1"/>
    </source>
</evidence>
<evidence type="ECO:0000313" key="2">
    <source>
        <dbReference type="Proteomes" id="UP000800200"/>
    </source>
</evidence>
<protein>
    <recommendedName>
        <fullName evidence="3">F-box domain-containing protein</fullName>
    </recommendedName>
</protein>
<dbReference type="EMBL" id="ML994611">
    <property type="protein sequence ID" value="KAF2194787.1"/>
    <property type="molecule type" value="Genomic_DNA"/>
</dbReference>
<dbReference type="Proteomes" id="UP000800200">
    <property type="component" value="Unassembled WGS sequence"/>
</dbReference>
<dbReference type="OrthoDB" id="3894566at2759"/>
<gene>
    <name evidence="1" type="ORF">K469DRAFT_547510</name>
</gene>
<organism evidence="1 2">
    <name type="scientific">Zopfia rhizophila CBS 207.26</name>
    <dbReference type="NCBI Taxonomy" id="1314779"/>
    <lineage>
        <taxon>Eukaryota</taxon>
        <taxon>Fungi</taxon>
        <taxon>Dikarya</taxon>
        <taxon>Ascomycota</taxon>
        <taxon>Pezizomycotina</taxon>
        <taxon>Dothideomycetes</taxon>
        <taxon>Dothideomycetes incertae sedis</taxon>
        <taxon>Zopfiaceae</taxon>
        <taxon>Zopfia</taxon>
    </lineage>
</organism>
<proteinExistence type="predicted"/>
<dbReference type="AlphaFoldDB" id="A0A6A6ERJ1"/>
<sequence>MTYTSPTAPRPLLLDLPREIRDEILHYIVLPQHVFTSTPKPNPYSLHRSNKTEGTFIDTRIYLPARSPTNVLGVCKQLHEECLEFIACIANSHRPAPISDPRPVEESRSNQLAARANTDIEEISERKKDDGSVRITMEILRPIRGAMGFYVPTRDELSPRFMALLLLLRQIKRVKFIIWGGWDWWRGPKETLTPKAEFSATQPESTKPDQLSVAVDRVLRHLPLVEDVSIDVLMHVSDYWNWDLPEVRWEGIQGWLDGRIYPNDERKLKRVYRRLIACNPAAPARFLTFYRKLEVWEDNGRSGTGRLVHISEGTAEVSVLFARSVVGHALTI</sequence>
<reference evidence="1" key="1">
    <citation type="journal article" date="2020" name="Stud. Mycol.">
        <title>101 Dothideomycetes genomes: a test case for predicting lifestyles and emergence of pathogens.</title>
        <authorList>
            <person name="Haridas S."/>
            <person name="Albert R."/>
            <person name="Binder M."/>
            <person name="Bloem J."/>
            <person name="Labutti K."/>
            <person name="Salamov A."/>
            <person name="Andreopoulos B."/>
            <person name="Baker S."/>
            <person name="Barry K."/>
            <person name="Bills G."/>
            <person name="Bluhm B."/>
            <person name="Cannon C."/>
            <person name="Castanera R."/>
            <person name="Culley D."/>
            <person name="Daum C."/>
            <person name="Ezra D."/>
            <person name="Gonzalez J."/>
            <person name="Henrissat B."/>
            <person name="Kuo A."/>
            <person name="Liang C."/>
            <person name="Lipzen A."/>
            <person name="Lutzoni F."/>
            <person name="Magnuson J."/>
            <person name="Mondo S."/>
            <person name="Nolan M."/>
            <person name="Ohm R."/>
            <person name="Pangilinan J."/>
            <person name="Park H.-J."/>
            <person name="Ramirez L."/>
            <person name="Alfaro M."/>
            <person name="Sun H."/>
            <person name="Tritt A."/>
            <person name="Yoshinaga Y."/>
            <person name="Zwiers L.-H."/>
            <person name="Turgeon B."/>
            <person name="Goodwin S."/>
            <person name="Spatafora J."/>
            <person name="Crous P."/>
            <person name="Grigoriev I."/>
        </authorList>
    </citation>
    <scope>NUCLEOTIDE SEQUENCE</scope>
    <source>
        <strain evidence="1">CBS 207.26</strain>
    </source>
</reference>
<name>A0A6A6ERJ1_9PEZI</name>